<evidence type="ECO:0000313" key="1">
    <source>
        <dbReference type="Proteomes" id="UP000035680"/>
    </source>
</evidence>
<keyword evidence="1" id="KW-1185">Reference proteome</keyword>
<dbReference type="AlphaFoldDB" id="A0A0K0FBE4"/>
<name>A0A0K0FBE4_STRVS</name>
<organism evidence="1 2">
    <name type="scientific">Strongyloides venezuelensis</name>
    <name type="common">Threadworm</name>
    <dbReference type="NCBI Taxonomy" id="75913"/>
    <lineage>
        <taxon>Eukaryota</taxon>
        <taxon>Metazoa</taxon>
        <taxon>Ecdysozoa</taxon>
        <taxon>Nematoda</taxon>
        <taxon>Chromadorea</taxon>
        <taxon>Rhabditida</taxon>
        <taxon>Tylenchina</taxon>
        <taxon>Panagrolaimomorpha</taxon>
        <taxon>Strongyloidoidea</taxon>
        <taxon>Strongyloididae</taxon>
        <taxon>Strongyloides</taxon>
    </lineage>
</organism>
<dbReference type="InterPro" id="IPR043128">
    <property type="entry name" value="Rev_trsase/Diguanyl_cyclase"/>
</dbReference>
<dbReference type="Gene3D" id="3.10.10.10">
    <property type="entry name" value="HIV Type 1 Reverse Transcriptase, subunit A, domain 1"/>
    <property type="match status" value="1"/>
</dbReference>
<accession>A0A0K0FBE4</accession>
<sequence length="169" mass="19338">MDLQIKQWEKDGIVEKSDDILIQMNVLVVPKVNEVEKLVNEDKTIMNRNGISVMMSNINLQDYRTCLDCRSVNKILAAPDPGKISKTLAFNQQKILLSKCELFSKLDLASYYLQLSFDEPKEGELDSRRILGFLNPLTGESYRFKRLPFGLSCAPQYAQYVFDSIISAY</sequence>
<reference evidence="2" key="2">
    <citation type="submission" date="2015-08" db="UniProtKB">
        <authorList>
            <consortium name="WormBaseParasite"/>
        </authorList>
    </citation>
    <scope>IDENTIFICATION</scope>
</reference>
<dbReference type="SUPFAM" id="SSF56672">
    <property type="entry name" value="DNA/RNA polymerases"/>
    <property type="match status" value="1"/>
</dbReference>
<evidence type="ECO:0000313" key="2">
    <source>
        <dbReference type="WBParaSite" id="SVE_0615500.1"/>
    </source>
</evidence>
<dbReference type="Gene3D" id="3.30.70.270">
    <property type="match status" value="1"/>
</dbReference>
<dbReference type="InterPro" id="IPR043502">
    <property type="entry name" value="DNA/RNA_pol_sf"/>
</dbReference>
<dbReference type="Proteomes" id="UP000035680">
    <property type="component" value="Unassembled WGS sequence"/>
</dbReference>
<protein>
    <submittedName>
        <fullName evidence="2">Reverse transcriptase domain-containing protein</fullName>
    </submittedName>
</protein>
<reference evidence="1" key="1">
    <citation type="submission" date="2014-07" db="EMBL/GenBank/DDBJ databases">
        <authorList>
            <person name="Martin A.A"/>
            <person name="De Silva N."/>
        </authorList>
    </citation>
    <scope>NUCLEOTIDE SEQUENCE</scope>
</reference>
<dbReference type="WBParaSite" id="SVE_0615500.1">
    <property type="protein sequence ID" value="SVE_0615500.1"/>
    <property type="gene ID" value="SVE_0615500"/>
</dbReference>
<proteinExistence type="predicted"/>